<feature type="compositionally biased region" description="Polar residues" evidence="2">
    <location>
        <begin position="760"/>
        <end position="784"/>
    </location>
</feature>
<dbReference type="Proteomes" id="UP000193560">
    <property type="component" value="Unassembled WGS sequence"/>
</dbReference>
<feature type="compositionally biased region" description="Polar residues" evidence="2">
    <location>
        <begin position="796"/>
        <end position="817"/>
    </location>
</feature>
<evidence type="ECO:0000313" key="5">
    <source>
        <dbReference type="Proteomes" id="UP000193560"/>
    </source>
</evidence>
<feature type="compositionally biased region" description="Polar residues" evidence="2">
    <location>
        <begin position="492"/>
        <end position="520"/>
    </location>
</feature>
<evidence type="ECO:0000259" key="3">
    <source>
        <dbReference type="SMART" id="SM00474"/>
    </source>
</evidence>
<reference evidence="4 5" key="1">
    <citation type="submission" date="2016-07" db="EMBL/GenBank/DDBJ databases">
        <title>Pervasive Adenine N6-methylation of Active Genes in Fungi.</title>
        <authorList>
            <consortium name="DOE Joint Genome Institute"/>
            <person name="Mondo S.J."/>
            <person name="Dannebaum R.O."/>
            <person name="Kuo R.C."/>
            <person name="Labutti K."/>
            <person name="Haridas S."/>
            <person name="Kuo A."/>
            <person name="Salamov A."/>
            <person name="Ahrendt S.R."/>
            <person name="Lipzen A."/>
            <person name="Sullivan W."/>
            <person name="Andreopoulos W.B."/>
            <person name="Clum A."/>
            <person name="Lindquist E."/>
            <person name="Daum C."/>
            <person name="Ramamoorthy G.K."/>
            <person name="Gryganskyi A."/>
            <person name="Culley D."/>
            <person name="Magnuson J.K."/>
            <person name="James T.Y."/>
            <person name="O'Malley M.A."/>
            <person name="Stajich J.E."/>
            <person name="Spatafora J.W."/>
            <person name="Visel A."/>
            <person name="Grigoriev I.V."/>
        </authorList>
    </citation>
    <scope>NUCLEOTIDE SEQUENCE [LARGE SCALE GENOMIC DNA]</scope>
    <source>
        <strain evidence="4 5">NRRL 1336</strain>
    </source>
</reference>
<accession>A0A1X2IIU2</accession>
<dbReference type="SUPFAM" id="SSF53098">
    <property type="entry name" value="Ribonuclease H-like"/>
    <property type="match status" value="1"/>
</dbReference>
<feature type="compositionally biased region" description="Low complexity" evidence="2">
    <location>
        <begin position="1342"/>
        <end position="1355"/>
    </location>
</feature>
<keyword evidence="1" id="KW-0175">Coiled coil</keyword>
<name>A0A1X2IIU2_9FUNG</name>
<protein>
    <recommendedName>
        <fullName evidence="3">3'-5' exonuclease domain-containing protein</fullName>
    </recommendedName>
</protein>
<dbReference type="Pfam" id="PF01612">
    <property type="entry name" value="DNA_pol_A_exo1"/>
    <property type="match status" value="1"/>
</dbReference>
<feature type="region of interest" description="Disordered" evidence="2">
    <location>
        <begin position="375"/>
        <end position="409"/>
    </location>
</feature>
<organism evidence="4 5">
    <name type="scientific">Absidia repens</name>
    <dbReference type="NCBI Taxonomy" id="90262"/>
    <lineage>
        <taxon>Eukaryota</taxon>
        <taxon>Fungi</taxon>
        <taxon>Fungi incertae sedis</taxon>
        <taxon>Mucoromycota</taxon>
        <taxon>Mucoromycotina</taxon>
        <taxon>Mucoromycetes</taxon>
        <taxon>Mucorales</taxon>
        <taxon>Cunninghamellaceae</taxon>
        <taxon>Absidia</taxon>
    </lineage>
</organism>
<dbReference type="Gene3D" id="3.30.420.10">
    <property type="entry name" value="Ribonuclease H-like superfamily/Ribonuclease H"/>
    <property type="match status" value="1"/>
</dbReference>
<feature type="region of interest" description="Disordered" evidence="2">
    <location>
        <begin position="711"/>
        <end position="824"/>
    </location>
</feature>
<feature type="coiled-coil region" evidence="1">
    <location>
        <begin position="119"/>
        <end position="153"/>
    </location>
</feature>
<feature type="compositionally biased region" description="Polar residues" evidence="2">
    <location>
        <begin position="1361"/>
        <end position="1370"/>
    </location>
</feature>
<dbReference type="EMBL" id="MCGE01000010">
    <property type="protein sequence ID" value="ORZ17238.1"/>
    <property type="molecule type" value="Genomic_DNA"/>
</dbReference>
<dbReference type="PANTHER" id="PTHR47765:SF2">
    <property type="entry name" value="EXONUCLEASE MUT-7 HOMOLOG"/>
    <property type="match status" value="1"/>
</dbReference>
<dbReference type="InterPro" id="IPR052408">
    <property type="entry name" value="Exonuclease_MUT-7-like"/>
</dbReference>
<dbReference type="OrthoDB" id="5376140at2759"/>
<evidence type="ECO:0000313" key="4">
    <source>
        <dbReference type="EMBL" id="ORZ17238.1"/>
    </source>
</evidence>
<proteinExistence type="predicted"/>
<dbReference type="SMART" id="SM00474">
    <property type="entry name" value="35EXOc"/>
    <property type="match status" value="1"/>
</dbReference>
<feature type="compositionally biased region" description="Polar residues" evidence="2">
    <location>
        <begin position="527"/>
        <end position="543"/>
    </location>
</feature>
<feature type="coiled-coil region" evidence="1">
    <location>
        <begin position="214"/>
        <end position="248"/>
    </location>
</feature>
<gene>
    <name evidence="4" type="ORF">BCR42DRAFT_351437</name>
</gene>
<comment type="caution">
    <text evidence="4">The sequence shown here is derived from an EMBL/GenBank/DDBJ whole genome shotgun (WGS) entry which is preliminary data.</text>
</comment>
<keyword evidence="5" id="KW-1185">Reference proteome</keyword>
<dbReference type="STRING" id="90262.A0A1X2IIU2"/>
<feature type="region of interest" description="Disordered" evidence="2">
    <location>
        <begin position="442"/>
        <end position="566"/>
    </location>
</feature>
<evidence type="ECO:0000256" key="1">
    <source>
        <dbReference type="SAM" id="Coils"/>
    </source>
</evidence>
<feature type="compositionally biased region" description="Acidic residues" evidence="2">
    <location>
        <begin position="726"/>
        <end position="755"/>
    </location>
</feature>
<dbReference type="InterPro" id="IPR002562">
    <property type="entry name" value="3'-5'_exonuclease_dom"/>
</dbReference>
<dbReference type="GO" id="GO:0006139">
    <property type="term" value="P:nucleobase-containing compound metabolic process"/>
    <property type="evidence" value="ECO:0007669"/>
    <property type="project" value="InterPro"/>
</dbReference>
<feature type="compositionally biased region" description="Low complexity" evidence="2">
    <location>
        <begin position="375"/>
        <end position="389"/>
    </location>
</feature>
<feature type="domain" description="3'-5' exonuclease" evidence="3">
    <location>
        <begin position="1129"/>
        <end position="1319"/>
    </location>
</feature>
<feature type="region of interest" description="Disordered" evidence="2">
    <location>
        <begin position="1339"/>
        <end position="1377"/>
    </location>
</feature>
<dbReference type="GO" id="GO:0003676">
    <property type="term" value="F:nucleic acid binding"/>
    <property type="evidence" value="ECO:0007669"/>
    <property type="project" value="InterPro"/>
</dbReference>
<dbReference type="PANTHER" id="PTHR47765">
    <property type="entry name" value="3'-5' EXONUCLEASE DOMAIN-CONTAINING PROTEIN"/>
    <property type="match status" value="1"/>
</dbReference>
<dbReference type="InterPro" id="IPR012337">
    <property type="entry name" value="RNaseH-like_sf"/>
</dbReference>
<dbReference type="GO" id="GO:0008408">
    <property type="term" value="F:3'-5' exonuclease activity"/>
    <property type="evidence" value="ECO:0007669"/>
    <property type="project" value="InterPro"/>
</dbReference>
<dbReference type="InterPro" id="IPR036397">
    <property type="entry name" value="RNaseH_sf"/>
</dbReference>
<sequence length="1377" mass="154010">MTIHSQLKLEPCLARLGIMPEDKPSFIKEVYAVEDIDTLRKLLIDKERERQSVANDLDVAARLGLVISETNEAIQIKLAHLERENQELQDALVYAHDSFQSTTSNDYHNDTNYHNYDHTDFIEDERLQLTEELNQARRELTKFRNEMDGLSGQLNDMASEMVDSRDRVSLYAKRLAEVEHKLTTTREMNVNLQALLEKALTSQKQSSSTTSHLVKNIQSDLVRVVAENDQLRSRIAELEHQQIECEERLSTMVAQAKEYASLLEQAQNTIHNLSEPRLDDDDLLSNDMSSISQSSSNCDGNHGNKESEITKGAVFSVEFRQEMQKEIERNLNLRNEIRHRIITADNTNTTAEKKKTPQVGLKSLLADRDQGLLAASSSTSTTNSTATTTHAPISIKPKENALSTSPANPMNALRPANFLTGFSGFGNDHNNSIGLNGINSNSFMTRGRNRHSSPNHAAANNHNSRKTRSEQRYHKSTQPPLFHQKKPASPAPHSSNARRASPTRYQPSPSQNPTSASPTPLSHHAPSWTNSNPSTVNRPNENGTHPHHQRNIPNCDVPSPQDIPVTAAPPQFVELLVETYKNSEQFIAMKDSGNTSYLFQPLADSLQHCDDPCTWVQMVLFEMGDYFTTHKLRNRDLTPKFQRLLVQAICRGLELYLDAPLTLADLTVNNTTAATQQQQQQTTKDVPDLIVFTDNEAEDEEENDLIDLSFDDDVVDNDNGNNNNNDGDDDSDDSDDEDDDEDDDSDDDDDDDDVVVLDITTPSEQQPPHQSDDASSLTPNTHGNKPNEKEDAGGILSSTMTLHESTTPGSAEIQQQHQHPHSLTKKHQIAFVNMIRETEAPSIVYYAMEAFRVTHLLMAGGEYELNGSLLSRQLLRHGFYNEAISCIMRLHLQASFPMAQLAEFLFNVGQGAILSVYTKDRPILQYSLLSFINVQLRYNFAGNLGVVDAELLQDVEKDTALIPPLNRMRERRFQKELLNCGTKLIEQLGLPEDRYYFIWLSQRYASIRWVISSRSAQQSAENDYSINASSNYNGLLEMVADGGPTLAKLIIKELVDLQDIIGAQHFSAIFGQDTFFGFYQSLLPNQRMLGVIRGEQISHGLSSYHGKKRNGGGGGVNGELYYKLPDTIRYLIVNSEAGLDEMKKSLMLCKRCGLDSEWVPTLVQSGKVHTALMQIASDDGVVYLLDLKTLLKPMNHQLLKNAEYILQRVFESKSCMKLAYDFGGDLSLLGACMPSVKTWKINNFKDMNKLRHYSNNKLGSPITGGLAGVVMTFLGVSMNKKQQLSNWEKRPLTSEQITYAACDAYCLLEIYDVLSDQGHPFSEGVTFPPPKTIVPTFSMIDSPSSSTTATKATTSYMGVQETPSPHSSPSAIDLIQF</sequence>
<evidence type="ECO:0000256" key="2">
    <source>
        <dbReference type="SAM" id="MobiDB-lite"/>
    </source>
</evidence>